<evidence type="ECO:0000313" key="10">
    <source>
        <dbReference type="EMBL" id="KAG2224362.1"/>
    </source>
</evidence>
<organism evidence="10 11">
    <name type="scientific">Circinella minor</name>
    <dbReference type="NCBI Taxonomy" id="1195481"/>
    <lineage>
        <taxon>Eukaryota</taxon>
        <taxon>Fungi</taxon>
        <taxon>Fungi incertae sedis</taxon>
        <taxon>Mucoromycota</taxon>
        <taxon>Mucoromycotina</taxon>
        <taxon>Mucoromycetes</taxon>
        <taxon>Mucorales</taxon>
        <taxon>Lichtheimiaceae</taxon>
        <taxon>Circinella</taxon>
    </lineage>
</organism>
<keyword evidence="6" id="KW-0326">Glycosidase</keyword>
<dbReference type="PANTHER" id="PTHR45708">
    <property type="entry name" value="ENDOCHITINASE"/>
    <property type="match status" value="1"/>
</dbReference>
<feature type="region of interest" description="Disordered" evidence="8">
    <location>
        <begin position="262"/>
        <end position="307"/>
    </location>
</feature>
<dbReference type="GO" id="GO:0000272">
    <property type="term" value="P:polysaccharide catabolic process"/>
    <property type="evidence" value="ECO:0007669"/>
    <property type="project" value="UniProtKB-KW"/>
</dbReference>
<dbReference type="EMBL" id="JAEPRB010000044">
    <property type="protein sequence ID" value="KAG2224362.1"/>
    <property type="molecule type" value="Genomic_DNA"/>
</dbReference>
<keyword evidence="7" id="KW-0624">Polysaccharide degradation</keyword>
<dbReference type="Proteomes" id="UP000646827">
    <property type="component" value="Unassembled WGS sequence"/>
</dbReference>
<evidence type="ECO:0000256" key="7">
    <source>
        <dbReference type="ARBA" id="ARBA00023326"/>
    </source>
</evidence>
<dbReference type="InterPro" id="IPR001579">
    <property type="entry name" value="Glyco_hydro_18_chit_AS"/>
</dbReference>
<accession>A0A8H7VMH0</accession>
<dbReference type="GO" id="GO:0008843">
    <property type="term" value="F:endochitinase activity"/>
    <property type="evidence" value="ECO:0007669"/>
    <property type="project" value="UniProtKB-EC"/>
</dbReference>
<dbReference type="InterPro" id="IPR001223">
    <property type="entry name" value="Glyco_hydro18_cat"/>
</dbReference>
<evidence type="ECO:0000256" key="5">
    <source>
        <dbReference type="ARBA" id="ARBA00023277"/>
    </source>
</evidence>
<evidence type="ECO:0000256" key="4">
    <source>
        <dbReference type="ARBA" id="ARBA00023024"/>
    </source>
</evidence>
<reference evidence="10 11" key="1">
    <citation type="submission" date="2020-12" db="EMBL/GenBank/DDBJ databases">
        <title>Metabolic potential, ecology and presence of endohyphal bacteria is reflected in genomic diversity of Mucoromycotina.</title>
        <authorList>
            <person name="Muszewska A."/>
            <person name="Okrasinska A."/>
            <person name="Steczkiewicz K."/>
            <person name="Drgas O."/>
            <person name="Orlowska M."/>
            <person name="Perlinska-Lenart U."/>
            <person name="Aleksandrzak-Piekarczyk T."/>
            <person name="Szatraj K."/>
            <person name="Zielenkiewicz U."/>
            <person name="Pilsyk S."/>
            <person name="Malc E."/>
            <person name="Mieczkowski P."/>
            <person name="Kruszewska J.S."/>
            <person name="Biernat P."/>
            <person name="Pawlowska J."/>
        </authorList>
    </citation>
    <scope>NUCLEOTIDE SEQUENCE [LARGE SCALE GENOMIC DNA]</scope>
    <source>
        <strain evidence="10 11">CBS 142.35</strain>
    </source>
</reference>
<evidence type="ECO:0000256" key="8">
    <source>
        <dbReference type="SAM" id="MobiDB-lite"/>
    </source>
</evidence>
<dbReference type="InterPro" id="IPR050542">
    <property type="entry name" value="Glycosyl_Hydrlase18_Chitinase"/>
</dbReference>
<dbReference type="PANTHER" id="PTHR45708:SF49">
    <property type="entry name" value="ENDOCHITINASE"/>
    <property type="match status" value="1"/>
</dbReference>
<evidence type="ECO:0000259" key="9">
    <source>
        <dbReference type="PROSITE" id="PS51910"/>
    </source>
</evidence>
<comment type="catalytic activity">
    <reaction evidence="1">
        <text>Random endo-hydrolysis of N-acetyl-beta-D-glucosaminide (1-&gt;4)-beta-linkages in chitin and chitodextrins.</text>
        <dbReference type="EC" id="3.2.1.14"/>
    </reaction>
</comment>
<comment type="caution">
    <text evidence="10">The sequence shown here is derived from an EMBL/GenBank/DDBJ whole genome shotgun (WGS) entry which is preliminary data.</text>
</comment>
<dbReference type="Gene3D" id="3.20.20.80">
    <property type="entry name" value="Glycosidases"/>
    <property type="match status" value="1"/>
</dbReference>
<keyword evidence="4" id="KW-0146">Chitin degradation</keyword>
<evidence type="ECO:0000256" key="1">
    <source>
        <dbReference type="ARBA" id="ARBA00000822"/>
    </source>
</evidence>
<keyword evidence="11" id="KW-1185">Reference proteome</keyword>
<gene>
    <name evidence="10" type="ORF">INT45_006762</name>
</gene>
<evidence type="ECO:0000256" key="6">
    <source>
        <dbReference type="ARBA" id="ARBA00023295"/>
    </source>
</evidence>
<dbReference type="GO" id="GO:0005576">
    <property type="term" value="C:extracellular region"/>
    <property type="evidence" value="ECO:0007669"/>
    <property type="project" value="TreeGrafter"/>
</dbReference>
<dbReference type="OrthoDB" id="6020543at2759"/>
<feature type="compositionally biased region" description="Polar residues" evidence="8">
    <location>
        <begin position="294"/>
        <end position="307"/>
    </location>
</feature>
<dbReference type="PROSITE" id="PS01095">
    <property type="entry name" value="GH18_1"/>
    <property type="match status" value="1"/>
</dbReference>
<dbReference type="GO" id="GO:0006032">
    <property type="term" value="P:chitin catabolic process"/>
    <property type="evidence" value="ECO:0007669"/>
    <property type="project" value="UniProtKB-KW"/>
</dbReference>
<keyword evidence="3" id="KW-0378">Hydrolase</keyword>
<dbReference type="AlphaFoldDB" id="A0A8H7VMH0"/>
<protein>
    <recommendedName>
        <fullName evidence="2">chitinase</fullName>
        <ecNumber evidence="2">3.2.1.14</ecNumber>
    </recommendedName>
</protein>
<keyword evidence="5" id="KW-0119">Carbohydrate metabolism</keyword>
<feature type="non-terminal residue" evidence="10">
    <location>
        <position position="1"/>
    </location>
</feature>
<sequence>GQNAAAGGDNSPNKWQKSIDRNAAVGLPFHGIWYIKYCQSKDKLILLSLGGATGTYGLSSDSEGQKLADSLWDLFGGGQSDTRPFGSASVDGFDLDIEAGETKGYSAFVKRMRDHYDSDSSKNYYISAAPQCLYPDEYLSETLNSAWFDFVWVQFYNNFCAVNSNQFNYDRWDRWAREESVNKQVKLFIGVPASSYAANDGFVSYEELTTAITEIRNKYDSIGGIMMWDASVAYANTQDATPNFAEAIAKFLHQDFDYSSANVHTTKSPTRTRSTAIVTTSTSLDNNEERLATPSESVSGSHYQNNK</sequence>
<evidence type="ECO:0000256" key="2">
    <source>
        <dbReference type="ARBA" id="ARBA00012729"/>
    </source>
</evidence>
<dbReference type="SUPFAM" id="SSF51445">
    <property type="entry name" value="(Trans)glycosidases"/>
    <property type="match status" value="1"/>
</dbReference>
<dbReference type="InterPro" id="IPR017853">
    <property type="entry name" value="GH"/>
</dbReference>
<feature type="compositionally biased region" description="Polar residues" evidence="8">
    <location>
        <begin position="262"/>
        <end position="285"/>
    </location>
</feature>
<name>A0A8H7VMH0_9FUNG</name>
<dbReference type="PROSITE" id="PS51910">
    <property type="entry name" value="GH18_2"/>
    <property type="match status" value="1"/>
</dbReference>
<evidence type="ECO:0000256" key="3">
    <source>
        <dbReference type="ARBA" id="ARBA00022801"/>
    </source>
</evidence>
<proteinExistence type="predicted"/>
<dbReference type="EC" id="3.2.1.14" evidence="2"/>
<feature type="domain" description="GH18" evidence="9">
    <location>
        <begin position="1"/>
        <end position="255"/>
    </location>
</feature>
<evidence type="ECO:0000313" key="11">
    <source>
        <dbReference type="Proteomes" id="UP000646827"/>
    </source>
</evidence>